<dbReference type="RefSeq" id="WP_154571415.1">
    <property type="nucleotide sequence ID" value="NZ_VWSJ01000050.1"/>
</dbReference>
<dbReference type="EMBL" id="VWSJ01000050">
    <property type="protein sequence ID" value="MSN97171.1"/>
    <property type="molecule type" value="Genomic_DNA"/>
</dbReference>
<dbReference type="Proteomes" id="UP000476338">
    <property type="component" value="Unassembled WGS sequence"/>
</dbReference>
<dbReference type="InterPro" id="IPR007712">
    <property type="entry name" value="RelE/ParE_toxin"/>
</dbReference>
<accession>A0A6L5WND9</accession>
<dbReference type="Gene3D" id="3.30.2310.20">
    <property type="entry name" value="RelE-like"/>
    <property type="match status" value="1"/>
</dbReference>
<dbReference type="SUPFAM" id="SSF143011">
    <property type="entry name" value="RelE-like"/>
    <property type="match status" value="1"/>
</dbReference>
<evidence type="ECO:0008006" key="4">
    <source>
        <dbReference type="Google" id="ProtNLM"/>
    </source>
</evidence>
<dbReference type="InterPro" id="IPR035093">
    <property type="entry name" value="RelE/ParE_toxin_dom_sf"/>
</dbReference>
<evidence type="ECO:0000313" key="2">
    <source>
        <dbReference type="EMBL" id="MSN97171.1"/>
    </source>
</evidence>
<dbReference type="AlphaFoldDB" id="A0A6L5WND9"/>
<name>A0A6L5WND9_9BACT</name>
<reference evidence="2 3" key="1">
    <citation type="submission" date="2019-09" db="EMBL/GenBank/DDBJ databases">
        <authorList>
            <person name="Silva M."/>
            <person name="Pereira G."/>
            <person name="Lopes-Da-Costa L."/>
            <person name="Silva E."/>
        </authorList>
    </citation>
    <scope>NUCLEOTIDE SEQUENCE [LARGE SCALE GENOMIC DNA]</scope>
    <source>
        <strain evidence="2 3">FMV-PI01</strain>
    </source>
</reference>
<evidence type="ECO:0000256" key="1">
    <source>
        <dbReference type="ARBA" id="ARBA00022649"/>
    </source>
</evidence>
<dbReference type="Pfam" id="PF05016">
    <property type="entry name" value="ParE_toxin"/>
    <property type="match status" value="1"/>
</dbReference>
<keyword evidence="1" id="KW-1277">Toxin-antitoxin system</keyword>
<reference evidence="2 3" key="2">
    <citation type="submission" date="2020-03" db="EMBL/GenBank/DDBJ databases">
        <title>Campylobacter portucalensis sp. nov., a new species of Campylobacter isolated from the reproductive tract of bulls.</title>
        <authorList>
            <person name="Silva M.F."/>
            <person name="Pereira G."/>
            <person name="Carneiro C."/>
            <person name="Hemphill A."/>
            <person name="Mateus L."/>
            <person name="Lopes-Da-Costa L."/>
            <person name="Silva E."/>
        </authorList>
    </citation>
    <scope>NUCLEOTIDE SEQUENCE [LARGE SCALE GENOMIC DNA]</scope>
    <source>
        <strain evidence="2 3">FMV-PI01</strain>
    </source>
</reference>
<protein>
    <recommendedName>
        <fullName evidence="4">Type II toxin-antitoxin system RelE/ParE family toxin</fullName>
    </recommendedName>
</protein>
<evidence type="ECO:0000313" key="3">
    <source>
        <dbReference type="Proteomes" id="UP000476338"/>
    </source>
</evidence>
<organism evidence="2 3">
    <name type="scientific">Campylobacter portucalensis</name>
    <dbReference type="NCBI Taxonomy" id="2608384"/>
    <lineage>
        <taxon>Bacteria</taxon>
        <taxon>Pseudomonadati</taxon>
        <taxon>Campylobacterota</taxon>
        <taxon>Epsilonproteobacteria</taxon>
        <taxon>Campylobacterales</taxon>
        <taxon>Campylobacteraceae</taxon>
        <taxon>Campylobacter</taxon>
    </lineage>
</organism>
<comment type="caution">
    <text evidence="2">The sequence shown here is derived from an EMBL/GenBank/DDBJ whole genome shotgun (WGS) entry which is preliminary data.</text>
</comment>
<keyword evidence="3" id="KW-1185">Reference proteome</keyword>
<sequence>MYKVKLKKSADKQLEKIAKGDKISALKIRTFLNELEKEKDPFTLKNALKMSGYENIYRWKIGLHYRIIGIKEDEILTIEIIEITSRENAYKK</sequence>
<proteinExistence type="predicted"/>
<gene>
    <name evidence="2" type="ORF">F1B92_08365</name>
</gene>